<feature type="compositionally biased region" description="Basic and acidic residues" evidence="2">
    <location>
        <begin position="45"/>
        <end position="55"/>
    </location>
</feature>
<comment type="caution">
    <text evidence="3">The sequence shown here is derived from an EMBL/GenBank/DDBJ whole genome shotgun (WGS) entry which is preliminary data.</text>
</comment>
<evidence type="ECO:0000313" key="3">
    <source>
        <dbReference type="EMBL" id="GFR69776.1"/>
    </source>
</evidence>
<name>A0AAV4FA95_9GAST</name>
<protein>
    <submittedName>
        <fullName evidence="3">Uncharacterized protein</fullName>
    </submittedName>
</protein>
<gene>
    <name evidence="3" type="ORF">ElyMa_002058000</name>
</gene>
<evidence type="ECO:0000256" key="1">
    <source>
        <dbReference type="SAM" id="Coils"/>
    </source>
</evidence>
<sequence>MKKRKSCTGTDMTKHAEEENERRRARIRRRKRREDTVSSSNNSHQEAEDAERSSEEDSVDEDYQALARTFLATGKGRRANLPSLTVTNKLILQLNHLRLQNNLPWKVQLMHNLQKLALDPSDFFDFRFQSVFANEMIIETSMSNSIHSFIQNNDKSIIERALRVMCEEAKLVVARQLADFLEGGAFSYPNPNTEEQLSHCPLTNLVGESAFGDIDYDFSKRRNCTLHNRSTVHMIKRNKTMSFVKCQTSIRRAKLFQTARKHAKLLRKKHKEEEEQVKIVAKEKMVANQEKKIQKDIAILERRNKITLSVKKHGGPCTSSIDVVNLLKTLKEQGRPKSYIVKAFQNEIRFQKALGSTRGLKLGTLAEMVSYLKTYFDAHV</sequence>
<dbReference type="AlphaFoldDB" id="A0AAV4FA95"/>
<feature type="compositionally biased region" description="Basic and acidic residues" evidence="2">
    <location>
        <begin position="12"/>
        <end position="22"/>
    </location>
</feature>
<organism evidence="3 4">
    <name type="scientific">Elysia marginata</name>
    <dbReference type="NCBI Taxonomy" id="1093978"/>
    <lineage>
        <taxon>Eukaryota</taxon>
        <taxon>Metazoa</taxon>
        <taxon>Spiralia</taxon>
        <taxon>Lophotrochozoa</taxon>
        <taxon>Mollusca</taxon>
        <taxon>Gastropoda</taxon>
        <taxon>Heterobranchia</taxon>
        <taxon>Euthyneura</taxon>
        <taxon>Panpulmonata</taxon>
        <taxon>Sacoglossa</taxon>
        <taxon>Placobranchoidea</taxon>
        <taxon>Plakobranchidae</taxon>
        <taxon>Elysia</taxon>
    </lineage>
</organism>
<keyword evidence="1" id="KW-0175">Coiled coil</keyword>
<reference evidence="3 4" key="1">
    <citation type="journal article" date="2021" name="Elife">
        <title>Chloroplast acquisition without the gene transfer in kleptoplastic sea slugs, Plakobranchus ocellatus.</title>
        <authorList>
            <person name="Maeda T."/>
            <person name="Takahashi S."/>
            <person name="Yoshida T."/>
            <person name="Shimamura S."/>
            <person name="Takaki Y."/>
            <person name="Nagai Y."/>
            <person name="Toyoda A."/>
            <person name="Suzuki Y."/>
            <person name="Arimoto A."/>
            <person name="Ishii H."/>
            <person name="Satoh N."/>
            <person name="Nishiyama T."/>
            <person name="Hasebe M."/>
            <person name="Maruyama T."/>
            <person name="Minagawa J."/>
            <person name="Obokata J."/>
            <person name="Shigenobu S."/>
        </authorList>
    </citation>
    <scope>NUCLEOTIDE SEQUENCE [LARGE SCALE GENOMIC DNA]</scope>
</reference>
<evidence type="ECO:0000256" key="2">
    <source>
        <dbReference type="SAM" id="MobiDB-lite"/>
    </source>
</evidence>
<proteinExistence type="predicted"/>
<feature type="compositionally biased region" description="Basic residues" evidence="2">
    <location>
        <begin position="23"/>
        <end position="32"/>
    </location>
</feature>
<evidence type="ECO:0000313" key="4">
    <source>
        <dbReference type="Proteomes" id="UP000762676"/>
    </source>
</evidence>
<feature type="region of interest" description="Disordered" evidence="2">
    <location>
        <begin position="1"/>
        <end position="61"/>
    </location>
</feature>
<dbReference type="EMBL" id="BMAT01004171">
    <property type="protein sequence ID" value="GFR69776.1"/>
    <property type="molecule type" value="Genomic_DNA"/>
</dbReference>
<keyword evidence="4" id="KW-1185">Reference proteome</keyword>
<dbReference type="Proteomes" id="UP000762676">
    <property type="component" value="Unassembled WGS sequence"/>
</dbReference>
<accession>A0AAV4FA95</accession>
<feature type="coiled-coil region" evidence="1">
    <location>
        <begin position="256"/>
        <end position="283"/>
    </location>
</feature>